<evidence type="ECO:0000259" key="1">
    <source>
        <dbReference type="Pfam" id="PF03544"/>
    </source>
</evidence>
<reference evidence="2 3" key="1">
    <citation type="submission" date="2022-10" db="EMBL/GenBank/DDBJ databases">
        <title>Kaistella sp. BT-6-1-3.</title>
        <authorList>
            <person name="Ai J."/>
            <person name="Deng Z."/>
        </authorList>
    </citation>
    <scope>NUCLEOTIDE SEQUENCE [LARGE SCALE GENOMIC DNA]</scope>
    <source>
        <strain evidence="2 3">BT6-1-3</strain>
    </source>
</reference>
<organism evidence="2 3">
    <name type="scientific">Kaistella yananensis</name>
    <dbReference type="NCBI Taxonomy" id="2989820"/>
    <lineage>
        <taxon>Bacteria</taxon>
        <taxon>Pseudomonadati</taxon>
        <taxon>Bacteroidota</taxon>
        <taxon>Flavobacteriia</taxon>
        <taxon>Flavobacteriales</taxon>
        <taxon>Weeksellaceae</taxon>
        <taxon>Chryseobacterium group</taxon>
        <taxon>Kaistella</taxon>
    </lineage>
</organism>
<dbReference type="Gene3D" id="3.30.1150.10">
    <property type="match status" value="1"/>
</dbReference>
<name>A0ABT3JLC9_9FLAO</name>
<keyword evidence="3" id="KW-1185">Reference proteome</keyword>
<dbReference type="SUPFAM" id="SSF74653">
    <property type="entry name" value="TolA/TonB C-terminal domain"/>
    <property type="match status" value="1"/>
</dbReference>
<accession>A0ABT3JLC9</accession>
<dbReference type="Proteomes" id="UP001209107">
    <property type="component" value="Unassembled WGS sequence"/>
</dbReference>
<evidence type="ECO:0000313" key="2">
    <source>
        <dbReference type="EMBL" id="MCW4451526.1"/>
    </source>
</evidence>
<comment type="caution">
    <text evidence="2">The sequence shown here is derived from an EMBL/GenBank/DDBJ whole genome shotgun (WGS) entry which is preliminary data.</text>
</comment>
<protein>
    <submittedName>
        <fullName evidence="2">Energy transducer TonB</fullName>
    </submittedName>
</protein>
<gene>
    <name evidence="2" type="ORF">OK344_04825</name>
</gene>
<evidence type="ECO:0000313" key="3">
    <source>
        <dbReference type="Proteomes" id="UP001209107"/>
    </source>
</evidence>
<dbReference type="InterPro" id="IPR037682">
    <property type="entry name" value="TonB_C"/>
</dbReference>
<sequence length="239" mass="27814">MRYYFIFILFILYSNSFAQDIYEQYPAGQTDYIGGNVQFYKDFHQVLKDKKLQPCENKNEAFSFRIVVYPDKKIKYVKSEDAESLEKNKCAFELTKEVAKYLTGWNPAVVDGNKVAALTSFWIIPHELFQELPQGYDPINDMEMATYEGGINNFRKKVFQSIDLSRFTFTGTFRLEVTFIVETDGKMSDVQLAQSTGLKAFDDMVIKSISQIRNKWTPGNIHGIPVRYRFRLPLAFKMD</sequence>
<proteinExistence type="predicted"/>
<dbReference type="EMBL" id="JAPCHZ010000002">
    <property type="protein sequence ID" value="MCW4451526.1"/>
    <property type="molecule type" value="Genomic_DNA"/>
</dbReference>
<feature type="domain" description="TonB C-terminal" evidence="1">
    <location>
        <begin position="175"/>
        <end position="238"/>
    </location>
</feature>
<dbReference type="Pfam" id="PF03544">
    <property type="entry name" value="TonB_C"/>
    <property type="match status" value="1"/>
</dbReference>
<dbReference type="RefSeq" id="WP_265143716.1">
    <property type="nucleotide sequence ID" value="NZ_JAPCHZ010000002.1"/>
</dbReference>